<evidence type="ECO:0000256" key="1">
    <source>
        <dbReference type="SAM" id="MobiDB-lite"/>
    </source>
</evidence>
<evidence type="ECO:0000313" key="3">
    <source>
        <dbReference type="EMBL" id="SMG44703.1"/>
    </source>
</evidence>
<dbReference type="EMBL" id="FXAV01000008">
    <property type="protein sequence ID" value="SMG44703.1"/>
    <property type="molecule type" value="Genomic_DNA"/>
</dbReference>
<dbReference type="RefSeq" id="WP_256922574.1">
    <property type="nucleotide sequence ID" value="NZ_FXAV01000008.1"/>
</dbReference>
<feature type="domain" description="DUF8017" evidence="2">
    <location>
        <begin position="76"/>
        <end position="236"/>
    </location>
</feature>
<protein>
    <recommendedName>
        <fullName evidence="2">DUF8017 domain-containing protein</fullName>
    </recommendedName>
</protein>
<feature type="region of interest" description="Disordered" evidence="1">
    <location>
        <begin position="40"/>
        <end position="69"/>
    </location>
</feature>
<accession>A0ABY1MCG3</accession>
<evidence type="ECO:0000313" key="4">
    <source>
        <dbReference type="Proteomes" id="UP000193566"/>
    </source>
</evidence>
<sequence>MKSLLLRKVLPIVGGITALLLLPRVSSFLGPEVPSVPTLVPTTAAAPDPSTPQTTRPPLPEGFPSTLFPPPKIDVEPGQPQPIHTRYGLTYEIPADWKNDHGASAGWSGEEGHAVYGSVGSFGYGSCPEKDGAWLAMSGAAGLRDIDLETVATERIRDVEWIFDDSAGTRPTVEYAAPVWFEIADRPAIRLSALINDTPQVSGCEPDAARFDIVATAGYATAQTMVLMVQVNEGVRRRCRR</sequence>
<feature type="compositionally biased region" description="Pro residues" evidence="1">
    <location>
        <begin position="55"/>
        <end position="69"/>
    </location>
</feature>
<organism evidence="3 4">
    <name type="scientific">Rhodococcus rhodochrous J3</name>
    <dbReference type="NCBI Taxonomy" id="903528"/>
    <lineage>
        <taxon>Bacteria</taxon>
        <taxon>Bacillati</taxon>
        <taxon>Actinomycetota</taxon>
        <taxon>Actinomycetes</taxon>
        <taxon>Mycobacteriales</taxon>
        <taxon>Nocardiaceae</taxon>
        <taxon>Rhodococcus</taxon>
    </lineage>
</organism>
<proteinExistence type="predicted"/>
<reference evidence="3 4" key="1">
    <citation type="submission" date="2017-04" db="EMBL/GenBank/DDBJ databases">
        <authorList>
            <person name="Varghese N."/>
            <person name="Submissions S."/>
        </authorList>
    </citation>
    <scope>NUCLEOTIDE SEQUENCE [LARGE SCALE GENOMIC DNA]</scope>
    <source>
        <strain evidence="3 4">J3</strain>
    </source>
</reference>
<evidence type="ECO:0000259" key="2">
    <source>
        <dbReference type="Pfam" id="PF26056"/>
    </source>
</evidence>
<keyword evidence="4" id="KW-1185">Reference proteome</keyword>
<dbReference type="Proteomes" id="UP000193566">
    <property type="component" value="Unassembled WGS sequence"/>
</dbReference>
<name>A0ABY1MCG3_RHORH</name>
<dbReference type="InterPro" id="IPR058330">
    <property type="entry name" value="DUF8017"/>
</dbReference>
<gene>
    <name evidence="3" type="ORF">SAMN02745947_03101</name>
</gene>
<comment type="caution">
    <text evidence="3">The sequence shown here is derived from an EMBL/GenBank/DDBJ whole genome shotgun (WGS) entry which is preliminary data.</text>
</comment>
<feature type="compositionally biased region" description="Low complexity" evidence="1">
    <location>
        <begin position="41"/>
        <end position="54"/>
    </location>
</feature>
<dbReference type="Pfam" id="PF26056">
    <property type="entry name" value="DUF8017"/>
    <property type="match status" value="1"/>
</dbReference>